<protein>
    <submittedName>
        <fullName evidence="2">Uncharacterized protein</fullName>
    </submittedName>
</protein>
<feature type="region of interest" description="Disordered" evidence="1">
    <location>
        <begin position="196"/>
        <end position="225"/>
    </location>
</feature>
<evidence type="ECO:0000313" key="2">
    <source>
        <dbReference type="EMBL" id="AWK76935.1"/>
    </source>
</evidence>
<dbReference type="EMBL" id="CP021356">
    <property type="protein sequence ID" value="AWK76935.1"/>
    <property type="molecule type" value="Genomic_DNA"/>
</dbReference>
<dbReference type="OrthoDB" id="4449992at2"/>
<keyword evidence="2" id="KW-0614">Plasmid</keyword>
<sequence length="225" mass="24970">MKKECFSDPYWVGRRCGKVIHLQGAGQQNGGYPSAVLVDGSPSMNEEPLSLIIAAPPGGAVTHHPLDFAPTCALECISQLRHSAGARVVGRRTWQGIDPAAIPVLLRRDPNPQKLSALRMGVADNHCGEFLRCGGVDFTLTGHRRSAHQLRLVDVNTRFGNFEIFHLNDPGIEVQYEFRLLITALGRDDFDQVPVNDPIHRSDNIAPPDRVQRRNEAFRARPDRL</sequence>
<gene>
    <name evidence="2" type="ORF">CBI38_36785</name>
</gene>
<keyword evidence="3" id="KW-1185">Reference proteome</keyword>
<evidence type="ECO:0000256" key="1">
    <source>
        <dbReference type="SAM" id="MobiDB-lite"/>
    </source>
</evidence>
<feature type="compositionally biased region" description="Basic and acidic residues" evidence="1">
    <location>
        <begin position="210"/>
        <end position="225"/>
    </location>
</feature>
<proteinExistence type="predicted"/>
<reference evidence="2 3" key="1">
    <citation type="submission" date="2017-05" db="EMBL/GenBank/DDBJ databases">
        <title>Isolation of Rhodococcus sp. S2-17 biodegrading of BP-3.</title>
        <authorList>
            <person name="Lee Y."/>
            <person name="Kim K.H."/>
            <person name="Chun B.H."/>
            <person name="Jung H.S."/>
            <person name="Jeon C.O."/>
        </authorList>
    </citation>
    <scope>NUCLEOTIDE SEQUENCE [LARGE SCALE GENOMIC DNA]</scope>
    <source>
        <strain evidence="2 3">S2-17</strain>
        <plasmid evidence="3">prb29</plasmid>
    </source>
</reference>
<evidence type="ECO:0000313" key="3">
    <source>
        <dbReference type="Proteomes" id="UP000245711"/>
    </source>
</evidence>
<dbReference type="Proteomes" id="UP000245711">
    <property type="component" value="Plasmid pRB29"/>
</dbReference>
<dbReference type="KEGG" id="roz:CBI38_36785"/>
<name>A0A2S2C7U1_9NOCA</name>
<accession>A0A2S2C7U1</accession>
<dbReference type="AlphaFoldDB" id="A0A2S2C7U1"/>
<organism evidence="2 3">
    <name type="scientific">Rhodococcus oxybenzonivorans</name>
    <dbReference type="NCBI Taxonomy" id="1990687"/>
    <lineage>
        <taxon>Bacteria</taxon>
        <taxon>Bacillati</taxon>
        <taxon>Actinomycetota</taxon>
        <taxon>Actinomycetes</taxon>
        <taxon>Mycobacteriales</taxon>
        <taxon>Nocardiaceae</taxon>
        <taxon>Rhodococcus</taxon>
    </lineage>
</organism>
<geneLocation type="plasmid" evidence="3">
    <name>prb29</name>
</geneLocation>